<dbReference type="AlphaFoldDB" id="A0A6A6WNK1"/>
<evidence type="ECO:0000313" key="2">
    <source>
        <dbReference type="Proteomes" id="UP000799757"/>
    </source>
</evidence>
<keyword evidence="2" id="KW-1185">Reference proteome</keyword>
<dbReference type="EMBL" id="MU003000">
    <property type="protein sequence ID" value="KAF2785481.1"/>
    <property type="molecule type" value="Genomic_DNA"/>
</dbReference>
<name>A0A6A6WNK1_9PLEO</name>
<sequence length="208" mass="23129">MCYYGFFTGKACAIDRLGNPRQDMMRHVLMLPIACSTARAANHYCDELKTMPQRDSVPPVVVLLGTQGDRCPLHPVSTTRDADDREPWFLFAGRWMLCIQDFPLRADDDIMGAIARLDAGEASTETRALRFLRAALTAALPDMWTTVVGAANGRLDEAERIRVLAARIDEDITECGVQEVEGCYPSQYRVLIAKMGDTKDRKDTPAST</sequence>
<evidence type="ECO:0000313" key="1">
    <source>
        <dbReference type="EMBL" id="KAF2785481.1"/>
    </source>
</evidence>
<reference evidence="1" key="1">
    <citation type="journal article" date="2020" name="Stud. Mycol.">
        <title>101 Dothideomycetes genomes: a test case for predicting lifestyles and emergence of pathogens.</title>
        <authorList>
            <person name="Haridas S."/>
            <person name="Albert R."/>
            <person name="Binder M."/>
            <person name="Bloem J."/>
            <person name="Labutti K."/>
            <person name="Salamov A."/>
            <person name="Andreopoulos B."/>
            <person name="Baker S."/>
            <person name="Barry K."/>
            <person name="Bills G."/>
            <person name="Bluhm B."/>
            <person name="Cannon C."/>
            <person name="Castanera R."/>
            <person name="Culley D."/>
            <person name="Daum C."/>
            <person name="Ezra D."/>
            <person name="Gonzalez J."/>
            <person name="Henrissat B."/>
            <person name="Kuo A."/>
            <person name="Liang C."/>
            <person name="Lipzen A."/>
            <person name="Lutzoni F."/>
            <person name="Magnuson J."/>
            <person name="Mondo S."/>
            <person name="Nolan M."/>
            <person name="Ohm R."/>
            <person name="Pangilinan J."/>
            <person name="Park H.-J."/>
            <person name="Ramirez L."/>
            <person name="Alfaro M."/>
            <person name="Sun H."/>
            <person name="Tritt A."/>
            <person name="Yoshinaga Y."/>
            <person name="Zwiers L.-H."/>
            <person name="Turgeon B."/>
            <person name="Goodwin S."/>
            <person name="Spatafora J."/>
            <person name="Crous P."/>
            <person name="Grigoriev I."/>
        </authorList>
    </citation>
    <scope>NUCLEOTIDE SEQUENCE</scope>
    <source>
        <strain evidence="1">CBS 109.77</strain>
    </source>
</reference>
<protein>
    <submittedName>
        <fullName evidence="1">Uncharacterized protein</fullName>
    </submittedName>
</protein>
<organism evidence="1 2">
    <name type="scientific">Melanomma pulvis-pyrius CBS 109.77</name>
    <dbReference type="NCBI Taxonomy" id="1314802"/>
    <lineage>
        <taxon>Eukaryota</taxon>
        <taxon>Fungi</taxon>
        <taxon>Dikarya</taxon>
        <taxon>Ascomycota</taxon>
        <taxon>Pezizomycotina</taxon>
        <taxon>Dothideomycetes</taxon>
        <taxon>Pleosporomycetidae</taxon>
        <taxon>Pleosporales</taxon>
        <taxon>Melanommataceae</taxon>
        <taxon>Melanomma</taxon>
    </lineage>
</organism>
<accession>A0A6A6WNK1</accession>
<proteinExistence type="predicted"/>
<dbReference type="Proteomes" id="UP000799757">
    <property type="component" value="Unassembled WGS sequence"/>
</dbReference>
<gene>
    <name evidence="1" type="ORF">K505DRAFT_14993</name>
</gene>